<reference evidence="2 3" key="1">
    <citation type="submission" date="2023-10" db="EMBL/GenBank/DDBJ databases">
        <title>Paenibacillus strain PFR10 Genome sequencing and assembly.</title>
        <authorList>
            <person name="Kim I."/>
        </authorList>
    </citation>
    <scope>NUCLEOTIDE SEQUENCE [LARGE SCALE GENOMIC DNA]</scope>
    <source>
        <strain evidence="2 3">PFR10</strain>
    </source>
</reference>
<keyword evidence="1" id="KW-0812">Transmembrane</keyword>
<keyword evidence="3" id="KW-1185">Reference proteome</keyword>
<dbReference type="Proteomes" id="UP001260980">
    <property type="component" value="Unassembled WGS sequence"/>
</dbReference>
<dbReference type="RefSeq" id="WP_315954373.1">
    <property type="nucleotide sequence ID" value="NZ_JAWCUD010000010.1"/>
</dbReference>
<comment type="caution">
    <text evidence="2">The sequence shown here is derived from an EMBL/GenBank/DDBJ whole genome shotgun (WGS) entry which is preliminary data.</text>
</comment>
<proteinExistence type="predicted"/>
<sequence length="133" mass="15686">MDNLNLLRTLTLEELAILEAELLKKRKSKEVVWALWSVLHYFGAHRYYTENYLYASMMFAATVVPGLAIILLVVYTELEAFSYFLLWFSIAILAGSLLWSWIDAFFLNRRIEEMNQEQERVVIRRIKATSMNQ</sequence>
<keyword evidence="1" id="KW-1133">Transmembrane helix</keyword>
<feature type="transmembrane region" description="Helical" evidence="1">
    <location>
        <begin position="81"/>
        <end position="102"/>
    </location>
</feature>
<evidence type="ECO:0000256" key="1">
    <source>
        <dbReference type="SAM" id="Phobius"/>
    </source>
</evidence>
<gene>
    <name evidence="2" type="ORF">RQP52_25115</name>
</gene>
<accession>A0ABU3RJC0</accession>
<feature type="transmembrane region" description="Helical" evidence="1">
    <location>
        <begin position="54"/>
        <end position="74"/>
    </location>
</feature>
<evidence type="ECO:0000313" key="2">
    <source>
        <dbReference type="EMBL" id="MDU0204371.1"/>
    </source>
</evidence>
<keyword evidence="1" id="KW-0472">Membrane</keyword>
<evidence type="ECO:0000313" key="3">
    <source>
        <dbReference type="Proteomes" id="UP001260980"/>
    </source>
</evidence>
<name>A0ABU3RJC0_9BACL</name>
<protein>
    <submittedName>
        <fullName evidence="2">NINE protein</fullName>
    </submittedName>
</protein>
<dbReference type="EMBL" id="JAWCUD010000010">
    <property type="protein sequence ID" value="MDU0204371.1"/>
    <property type="molecule type" value="Genomic_DNA"/>
</dbReference>
<organism evidence="2 3">
    <name type="scientific">Paenibacillus violae</name>
    <dbReference type="NCBI Taxonomy" id="3077234"/>
    <lineage>
        <taxon>Bacteria</taxon>
        <taxon>Bacillati</taxon>
        <taxon>Bacillota</taxon>
        <taxon>Bacilli</taxon>
        <taxon>Bacillales</taxon>
        <taxon>Paenibacillaceae</taxon>
        <taxon>Paenibacillus</taxon>
    </lineage>
</organism>